<keyword evidence="5 10" id="KW-0418">Kinase</keyword>
<reference evidence="10 11" key="1">
    <citation type="submission" date="2020-08" db="EMBL/GenBank/DDBJ databases">
        <title>Functional genomics of gut bacteria from endangered species of beetles.</title>
        <authorList>
            <person name="Carlos-Shanley C."/>
        </authorList>
    </citation>
    <scope>NUCLEOTIDE SEQUENCE [LARGE SCALE GENOMIC DNA]</scope>
    <source>
        <strain evidence="10 11">S00239</strain>
    </source>
</reference>
<dbReference type="InterPro" id="IPR005467">
    <property type="entry name" value="His_kinase_dom"/>
</dbReference>
<dbReference type="AlphaFoldDB" id="A0A840LJ80"/>
<dbReference type="SMART" id="SM00091">
    <property type="entry name" value="PAS"/>
    <property type="match status" value="1"/>
</dbReference>
<comment type="catalytic activity">
    <reaction evidence="1">
        <text>ATP + protein L-histidine = ADP + protein N-phospho-L-histidine.</text>
        <dbReference type="EC" id="2.7.13.3"/>
    </reaction>
</comment>
<keyword evidence="6" id="KW-0902">Two-component regulatory system</keyword>
<feature type="transmembrane region" description="Helical" evidence="7">
    <location>
        <begin position="191"/>
        <end position="209"/>
    </location>
</feature>
<evidence type="ECO:0000256" key="2">
    <source>
        <dbReference type="ARBA" id="ARBA00012438"/>
    </source>
</evidence>
<feature type="domain" description="Histidine kinase" evidence="8">
    <location>
        <begin position="412"/>
        <end position="638"/>
    </location>
</feature>
<evidence type="ECO:0000256" key="5">
    <source>
        <dbReference type="ARBA" id="ARBA00022777"/>
    </source>
</evidence>
<dbReference type="Pfam" id="PF00512">
    <property type="entry name" value="HisKA"/>
    <property type="match status" value="1"/>
</dbReference>
<dbReference type="InterPro" id="IPR003594">
    <property type="entry name" value="HATPase_dom"/>
</dbReference>
<evidence type="ECO:0000256" key="4">
    <source>
        <dbReference type="ARBA" id="ARBA00022679"/>
    </source>
</evidence>
<dbReference type="InterPro" id="IPR036890">
    <property type="entry name" value="HATPase_C_sf"/>
</dbReference>
<dbReference type="Pfam" id="PF02518">
    <property type="entry name" value="HATPase_c"/>
    <property type="match status" value="1"/>
</dbReference>
<dbReference type="FunFam" id="1.10.287.130:FF:000001">
    <property type="entry name" value="Two-component sensor histidine kinase"/>
    <property type="match status" value="1"/>
</dbReference>
<dbReference type="InterPro" id="IPR035965">
    <property type="entry name" value="PAS-like_dom_sf"/>
</dbReference>
<gene>
    <name evidence="10" type="ORF">HNP55_004593</name>
</gene>
<keyword evidence="11" id="KW-1185">Reference proteome</keyword>
<dbReference type="InterPro" id="IPR050736">
    <property type="entry name" value="Sensor_HK_Regulatory"/>
</dbReference>
<keyword evidence="3" id="KW-0597">Phosphoprotein</keyword>
<accession>A0A840LJ80</accession>
<dbReference type="InterPro" id="IPR036097">
    <property type="entry name" value="HisK_dim/P_sf"/>
</dbReference>
<dbReference type="PRINTS" id="PR00344">
    <property type="entry name" value="BCTRLSENSOR"/>
</dbReference>
<dbReference type="PROSITE" id="PS50112">
    <property type="entry name" value="PAS"/>
    <property type="match status" value="1"/>
</dbReference>
<feature type="domain" description="PAS" evidence="9">
    <location>
        <begin position="281"/>
        <end position="332"/>
    </location>
</feature>
<dbReference type="SMART" id="SM00388">
    <property type="entry name" value="HisKA"/>
    <property type="match status" value="1"/>
</dbReference>
<organism evidence="10 11">
    <name type="scientific">Roseateles oligotrophus</name>
    <dbReference type="NCBI Taxonomy" id="1769250"/>
    <lineage>
        <taxon>Bacteria</taxon>
        <taxon>Pseudomonadati</taxon>
        <taxon>Pseudomonadota</taxon>
        <taxon>Betaproteobacteria</taxon>
        <taxon>Burkholderiales</taxon>
        <taxon>Sphaerotilaceae</taxon>
        <taxon>Roseateles</taxon>
    </lineage>
</organism>
<dbReference type="InterPro" id="IPR013656">
    <property type="entry name" value="PAS_4"/>
</dbReference>
<dbReference type="EC" id="2.7.13.3" evidence="2"/>
<keyword evidence="7" id="KW-0812">Transmembrane</keyword>
<dbReference type="EMBL" id="JACHLP010000013">
    <property type="protein sequence ID" value="MBB4846039.1"/>
    <property type="molecule type" value="Genomic_DNA"/>
</dbReference>
<evidence type="ECO:0000256" key="1">
    <source>
        <dbReference type="ARBA" id="ARBA00000085"/>
    </source>
</evidence>
<evidence type="ECO:0000256" key="6">
    <source>
        <dbReference type="ARBA" id="ARBA00023012"/>
    </source>
</evidence>
<keyword evidence="4" id="KW-0808">Transferase</keyword>
<dbReference type="InterPro" id="IPR003661">
    <property type="entry name" value="HisK_dim/P_dom"/>
</dbReference>
<dbReference type="SMART" id="SM00387">
    <property type="entry name" value="HATPase_c"/>
    <property type="match status" value="1"/>
</dbReference>
<dbReference type="GO" id="GO:0000155">
    <property type="term" value="F:phosphorelay sensor kinase activity"/>
    <property type="evidence" value="ECO:0007669"/>
    <property type="project" value="InterPro"/>
</dbReference>
<dbReference type="Pfam" id="PF08448">
    <property type="entry name" value="PAS_4"/>
    <property type="match status" value="1"/>
</dbReference>
<dbReference type="Gene3D" id="3.30.450.20">
    <property type="entry name" value="PAS domain"/>
    <property type="match status" value="1"/>
</dbReference>
<dbReference type="SUPFAM" id="SSF47384">
    <property type="entry name" value="Homodimeric domain of signal transducing histidine kinase"/>
    <property type="match status" value="1"/>
</dbReference>
<dbReference type="SUPFAM" id="SSF55874">
    <property type="entry name" value="ATPase domain of HSP90 chaperone/DNA topoisomerase II/histidine kinase"/>
    <property type="match status" value="1"/>
</dbReference>
<sequence length="638" mass="70197">MPALSFASKLWPRRFKHRLLLLMAGLLMLATTLLGTFTVKQQSQSAQQAMQTQAAALARSLAVASTQLIRPGRQAELEALVLSYAGFEGVRALHVIAPDGLLLVQMVKPPQQAAFTKPELQAAENGASAVSGPSRQSVPAQLLPSLKAAADGNHLEVWHPVLAERLLAWVKLDFDLSPLHQLQQDIWRDTVLVAVLLVGLCGLLLHALLNRPMRALEQARRFAAELADARGLTHPVDDGPIEFVELGRALNEASVLLLQQMIVLQDAMQRQQAHEAQMEEQNDQLSAIFALSPDGLLTFDPQGQVQFANRAFLSLTDLQPGDVLGQSDSVLEALLLARAVDGEEFAGLDACFAAPDTEVGEALTLTLHGDKPRVLTLSGQHSYSASVSRVLYVCDVTRQHELDRMKSEFLSLAAHELRTPMTSIYGFIELMLEREMSEAKRQATLARIHRQCKLMINILNELLDLARIEARGASDFKFETLDLGDIVSETLADFRTPEGRERPRFELRQPGQAAMMVCIDRQKMQQILLNTLSNAYKYSPGGGPVEVRLVQGKRMADGDKLEARRHFGVEIRDHGIGLSAEHLARMGERFFRADTSGHIPGTGLGVSIVKELLDLMGGHMQIESELGRGSCVTLWIKC</sequence>
<evidence type="ECO:0000256" key="3">
    <source>
        <dbReference type="ARBA" id="ARBA00022553"/>
    </source>
</evidence>
<evidence type="ECO:0000259" key="9">
    <source>
        <dbReference type="PROSITE" id="PS50112"/>
    </source>
</evidence>
<dbReference type="CDD" id="cd00075">
    <property type="entry name" value="HATPase"/>
    <property type="match status" value="1"/>
</dbReference>
<comment type="caution">
    <text evidence="10">The sequence shown here is derived from an EMBL/GenBank/DDBJ whole genome shotgun (WGS) entry which is preliminary data.</text>
</comment>
<protein>
    <recommendedName>
        <fullName evidence="2">histidine kinase</fullName>
        <ecNumber evidence="2">2.7.13.3</ecNumber>
    </recommendedName>
</protein>
<dbReference type="PANTHER" id="PTHR43711:SF26">
    <property type="entry name" value="SENSOR HISTIDINE KINASE RCSC"/>
    <property type="match status" value="1"/>
</dbReference>
<dbReference type="CDD" id="cd00082">
    <property type="entry name" value="HisKA"/>
    <property type="match status" value="1"/>
</dbReference>
<dbReference type="SUPFAM" id="SSF55785">
    <property type="entry name" value="PYP-like sensor domain (PAS domain)"/>
    <property type="match status" value="1"/>
</dbReference>
<proteinExistence type="predicted"/>
<evidence type="ECO:0000256" key="7">
    <source>
        <dbReference type="SAM" id="Phobius"/>
    </source>
</evidence>
<name>A0A840LJ80_9BURK</name>
<keyword evidence="7" id="KW-0472">Membrane</keyword>
<dbReference type="PANTHER" id="PTHR43711">
    <property type="entry name" value="TWO-COMPONENT HISTIDINE KINASE"/>
    <property type="match status" value="1"/>
</dbReference>
<dbReference type="PROSITE" id="PS50109">
    <property type="entry name" value="HIS_KIN"/>
    <property type="match status" value="1"/>
</dbReference>
<evidence type="ECO:0000313" key="10">
    <source>
        <dbReference type="EMBL" id="MBB4846039.1"/>
    </source>
</evidence>
<dbReference type="RefSeq" id="WP_184304530.1">
    <property type="nucleotide sequence ID" value="NZ_JACHLP010000013.1"/>
</dbReference>
<evidence type="ECO:0000313" key="11">
    <source>
        <dbReference type="Proteomes" id="UP000562027"/>
    </source>
</evidence>
<keyword evidence="7" id="KW-1133">Transmembrane helix</keyword>
<evidence type="ECO:0000259" key="8">
    <source>
        <dbReference type="PROSITE" id="PS50109"/>
    </source>
</evidence>
<dbReference type="Proteomes" id="UP000562027">
    <property type="component" value="Unassembled WGS sequence"/>
</dbReference>
<dbReference type="CDD" id="cd00130">
    <property type="entry name" value="PAS"/>
    <property type="match status" value="1"/>
</dbReference>
<dbReference type="Gene3D" id="3.30.565.10">
    <property type="entry name" value="Histidine kinase-like ATPase, C-terminal domain"/>
    <property type="match status" value="1"/>
</dbReference>
<dbReference type="Gene3D" id="1.10.287.130">
    <property type="match status" value="1"/>
</dbReference>
<dbReference type="InterPro" id="IPR004358">
    <property type="entry name" value="Sig_transdc_His_kin-like_C"/>
</dbReference>
<dbReference type="InterPro" id="IPR000014">
    <property type="entry name" value="PAS"/>
</dbReference>